<keyword evidence="4" id="KW-1185">Reference proteome</keyword>
<evidence type="ECO:0000256" key="2">
    <source>
        <dbReference type="SAM" id="SignalP"/>
    </source>
</evidence>
<feature type="chain" id="PRO_5020631831" description="Beta-barrel porin 2" evidence="2">
    <location>
        <begin position="27"/>
        <end position="468"/>
    </location>
</feature>
<keyword evidence="2" id="KW-0732">Signal</keyword>
<dbReference type="RefSeq" id="WP_126463690.1">
    <property type="nucleotide sequence ID" value="NZ_AP018721.1"/>
</dbReference>
<reference evidence="3 4" key="1">
    <citation type="submission" date="2019-03" db="EMBL/GenBank/DDBJ databases">
        <title>Genomic Encyclopedia of Type Strains, Phase IV (KMG-IV): sequencing the most valuable type-strain genomes for metagenomic binning, comparative biology and taxonomic classification.</title>
        <authorList>
            <person name="Goeker M."/>
        </authorList>
    </citation>
    <scope>NUCLEOTIDE SEQUENCE [LARGE SCALE GENOMIC DNA]</scope>
    <source>
        <strain evidence="3 4">DSM 103923</strain>
    </source>
</reference>
<dbReference type="OrthoDB" id="9153755at2"/>
<dbReference type="AlphaFoldDB" id="A0A4R3JXJ4"/>
<dbReference type="Pfam" id="PF10082">
    <property type="entry name" value="BBP2_2"/>
    <property type="match status" value="1"/>
</dbReference>
<name>A0A4R3JXJ4_9PROT</name>
<accession>A0A4R3JXJ4</accession>
<proteinExistence type="predicted"/>
<evidence type="ECO:0008006" key="5">
    <source>
        <dbReference type="Google" id="ProtNLM"/>
    </source>
</evidence>
<organism evidence="3 4">
    <name type="scientific">Sulfuritortus calidifontis</name>
    <dbReference type="NCBI Taxonomy" id="1914471"/>
    <lineage>
        <taxon>Bacteria</taxon>
        <taxon>Pseudomonadati</taxon>
        <taxon>Pseudomonadota</taxon>
        <taxon>Betaproteobacteria</taxon>
        <taxon>Nitrosomonadales</taxon>
        <taxon>Thiobacillaceae</taxon>
        <taxon>Sulfuritortus</taxon>
    </lineage>
</organism>
<dbReference type="Proteomes" id="UP000295135">
    <property type="component" value="Unassembled WGS sequence"/>
</dbReference>
<gene>
    <name evidence="3" type="ORF">EDC61_10762</name>
</gene>
<dbReference type="EMBL" id="SLZY01000007">
    <property type="protein sequence ID" value="TCS71924.1"/>
    <property type="molecule type" value="Genomic_DNA"/>
</dbReference>
<sequence>MKVKSCAFRPTLLMAALMAWLPSVQAAEEAAAQPAQPAQSAQGESATTPAGGVPPAPSVGGGGLFDTSTGAAQAAFTPGYEAAGIGGGFGGEVVGVGMTTPVRGAPIVAGGVFIYPGLGLNLGNNDNVTGANTNEIDSTFYSLRPQVVAEIKTRGDRYTASYAGNFTRYQDSSADDFDHHDLQLAGDNVFTSRAALGWGIGYIERTDPRGSTDRGVSVAPDKWHSPIARAMFAYGAKGAQGRIEVEASLQDKTYDNNRAATRESDVELRNLAGRFFYRVAPKTSVLVEARDTEADYKLSTSTNDNNERRYYIGATWEATAATTGIFKVGRLEKKFDSPSRQDFSGSSWEGTIRWQPLTYTAFDLTTSKSTSDSTGQGDYILNKYYSLAWNHMWSGYLGTRVNLGRLNSDYGGASTRSDKTTSYGVAIMYQWRRWLQVGLDWSHAKRDSNINSNDFTRNVTMLTLEGTL</sequence>
<dbReference type="InterPro" id="IPR018759">
    <property type="entry name" value="BBP2_2"/>
</dbReference>
<protein>
    <recommendedName>
        <fullName evidence="5">Beta-barrel porin 2</fullName>
    </recommendedName>
</protein>
<feature type="signal peptide" evidence="2">
    <location>
        <begin position="1"/>
        <end position="26"/>
    </location>
</feature>
<feature type="compositionally biased region" description="Low complexity" evidence="1">
    <location>
        <begin position="31"/>
        <end position="51"/>
    </location>
</feature>
<evidence type="ECO:0000313" key="4">
    <source>
        <dbReference type="Proteomes" id="UP000295135"/>
    </source>
</evidence>
<feature type="region of interest" description="Disordered" evidence="1">
    <location>
        <begin position="31"/>
        <end position="64"/>
    </location>
</feature>
<comment type="caution">
    <text evidence="3">The sequence shown here is derived from an EMBL/GenBank/DDBJ whole genome shotgun (WGS) entry which is preliminary data.</text>
</comment>
<evidence type="ECO:0000313" key="3">
    <source>
        <dbReference type="EMBL" id="TCS71924.1"/>
    </source>
</evidence>
<evidence type="ECO:0000256" key="1">
    <source>
        <dbReference type="SAM" id="MobiDB-lite"/>
    </source>
</evidence>